<evidence type="ECO:0000256" key="1">
    <source>
        <dbReference type="PIRNR" id="PIRNR028141"/>
    </source>
</evidence>
<name>A0A974XP93_9GAMM</name>
<dbReference type="Pfam" id="PF07238">
    <property type="entry name" value="PilZ"/>
    <property type="match status" value="1"/>
</dbReference>
<dbReference type="AlphaFoldDB" id="A0A974XP93"/>
<gene>
    <name evidence="3" type="ORF">JYB88_04495</name>
</gene>
<comment type="subunit">
    <text evidence="1">Monomer in both c-di-GMP-bound and free forms.</text>
</comment>
<dbReference type="RefSeq" id="WP_207325626.1">
    <property type="nucleotide sequence ID" value="NZ_CP071504.1"/>
</dbReference>
<reference evidence="3 4" key="1">
    <citation type="submission" date="2021-03" db="EMBL/GenBank/DDBJ databases">
        <title>Novel species identification of genus Shewanella.</title>
        <authorList>
            <person name="Liu G."/>
            <person name="Zhang Q."/>
        </authorList>
    </citation>
    <scope>NUCLEOTIDE SEQUENCE [LARGE SCALE GENOMIC DNA]</scope>
    <source>
        <strain evidence="3 4">FJAT-53726</strain>
    </source>
</reference>
<dbReference type="PIRSF" id="PIRSF028141">
    <property type="entry name" value="C-di-GMP_BP_PA4608"/>
    <property type="match status" value="1"/>
</dbReference>
<keyword evidence="1" id="KW-0547">Nucleotide-binding</keyword>
<protein>
    <recommendedName>
        <fullName evidence="1">Cyclic diguanosine monophosphate-binding protein</fullName>
        <shortName evidence="1">c-di-GMP-binding protein</shortName>
    </recommendedName>
    <alternativeName>
        <fullName evidence="1">Pilz domain-containing protein</fullName>
    </alternativeName>
</protein>
<evidence type="ECO:0000313" key="4">
    <source>
        <dbReference type="Proteomes" id="UP000663281"/>
    </source>
</evidence>
<dbReference type="GO" id="GO:0035438">
    <property type="term" value="F:cyclic-di-GMP binding"/>
    <property type="evidence" value="ECO:0007669"/>
    <property type="project" value="InterPro"/>
</dbReference>
<dbReference type="Gene3D" id="2.40.10.220">
    <property type="entry name" value="predicted glycosyltransferase like domains"/>
    <property type="match status" value="1"/>
</dbReference>
<accession>A0A974XP93</accession>
<keyword evidence="4" id="KW-1185">Reference proteome</keyword>
<dbReference type="InterPro" id="IPR027021">
    <property type="entry name" value="C-di-GMP_BP_PA4608"/>
</dbReference>
<dbReference type="InterPro" id="IPR009875">
    <property type="entry name" value="PilZ_domain"/>
</dbReference>
<keyword evidence="1" id="KW-0973">c-di-GMP</keyword>
<organism evidence="3 4">
    <name type="scientific">Shewanella cyperi</name>
    <dbReference type="NCBI Taxonomy" id="2814292"/>
    <lineage>
        <taxon>Bacteria</taxon>
        <taxon>Pseudomonadati</taxon>
        <taxon>Pseudomonadota</taxon>
        <taxon>Gammaproteobacteria</taxon>
        <taxon>Alteromonadales</taxon>
        <taxon>Shewanellaceae</taxon>
        <taxon>Shewanella</taxon>
    </lineage>
</organism>
<proteinExistence type="predicted"/>
<dbReference type="SUPFAM" id="SSF141371">
    <property type="entry name" value="PilZ domain-like"/>
    <property type="match status" value="1"/>
</dbReference>
<sequence>MNERRKFSRILFDTRANLDQPPQSWVTRILDLSLNGALVEEPRNFAPLGDRLTLSFTLPESDIELQMEAEIIHRKLGLLGLKCLHIDVESISHLRRMLELNLGDANLLYRELERFIEEHEQAADNS</sequence>
<dbReference type="Proteomes" id="UP000663281">
    <property type="component" value="Chromosome"/>
</dbReference>
<dbReference type="KEGG" id="scyp:JYB88_04495"/>
<feature type="domain" description="PilZ" evidence="2">
    <location>
        <begin position="3"/>
        <end position="99"/>
    </location>
</feature>
<comment type="function">
    <text evidence="1">Binds the second messenger bis-(3'-5') cyclic dimeric guanosine monophosphate (c-di-GMP). Can bind two c-di-GMP molecules per monomer. May play a role in bacterial second-messenger regulated processes. Binding to c-di-GMP induces a conformational change of the C- and N-termini resulting in the exposure of a highly negative surface on one side of the protein to a possible effector protein.</text>
</comment>
<evidence type="ECO:0000313" key="3">
    <source>
        <dbReference type="EMBL" id="QSX30913.1"/>
    </source>
</evidence>
<dbReference type="EMBL" id="CP071504">
    <property type="protein sequence ID" value="QSX30913.1"/>
    <property type="molecule type" value="Genomic_DNA"/>
</dbReference>
<evidence type="ECO:0000259" key="2">
    <source>
        <dbReference type="Pfam" id="PF07238"/>
    </source>
</evidence>